<accession>A0AAV2Z0Y4</accession>
<keyword evidence="7" id="KW-0769">Symport</keyword>
<reference evidence="9" key="1">
    <citation type="submission" date="2022-11" db="EMBL/GenBank/DDBJ databases">
        <authorList>
            <person name="Morgan W.R."/>
            <person name="Tartar A."/>
        </authorList>
    </citation>
    <scope>NUCLEOTIDE SEQUENCE</scope>
    <source>
        <strain evidence="9">ARSEF 373</strain>
    </source>
</reference>
<dbReference type="Proteomes" id="UP001146120">
    <property type="component" value="Unassembled WGS sequence"/>
</dbReference>
<feature type="transmembrane region" description="Helical" evidence="7">
    <location>
        <begin position="485"/>
        <end position="516"/>
    </location>
</feature>
<dbReference type="EMBL" id="DAKRPA010000061">
    <property type="protein sequence ID" value="DBA00608.1"/>
    <property type="molecule type" value="Genomic_DNA"/>
</dbReference>
<comment type="subcellular location">
    <subcellularLocation>
        <location evidence="1">Cell membrane</location>
        <topology evidence="1">Multi-pass membrane protein</topology>
    </subcellularLocation>
    <subcellularLocation>
        <location evidence="7">Membrane</location>
        <topology evidence="7">Multi-pass membrane protein</topology>
    </subcellularLocation>
</comment>
<feature type="transmembrane region" description="Helical" evidence="7">
    <location>
        <begin position="528"/>
        <end position="557"/>
    </location>
</feature>
<feature type="transmembrane region" description="Helical" evidence="7">
    <location>
        <begin position="419"/>
        <end position="441"/>
    </location>
</feature>
<dbReference type="GO" id="GO:0005886">
    <property type="term" value="C:plasma membrane"/>
    <property type="evidence" value="ECO:0007669"/>
    <property type="project" value="UniProtKB-SubCell"/>
</dbReference>
<feature type="transmembrane region" description="Helical" evidence="7">
    <location>
        <begin position="376"/>
        <end position="399"/>
    </location>
</feature>
<keyword evidence="2 7" id="KW-0813">Transport</keyword>
<dbReference type="PANTHER" id="PTHR42865">
    <property type="entry name" value="PROTON/GLUTAMATE-ASPARTATE SYMPORTER"/>
    <property type="match status" value="1"/>
</dbReference>
<proteinExistence type="inferred from homology"/>
<feature type="compositionally biased region" description="Low complexity" evidence="8">
    <location>
        <begin position="37"/>
        <end position="62"/>
    </location>
</feature>
<keyword evidence="4 7" id="KW-0812">Transmembrane</keyword>
<keyword evidence="5 7" id="KW-1133">Transmembrane helix</keyword>
<dbReference type="SUPFAM" id="SSF118215">
    <property type="entry name" value="Proton glutamate symport protein"/>
    <property type="match status" value="1"/>
</dbReference>
<protein>
    <recommendedName>
        <fullName evidence="7">Amino acid transporter</fullName>
    </recommendedName>
</protein>
<dbReference type="Pfam" id="PF00375">
    <property type="entry name" value="SDF"/>
    <property type="match status" value="1"/>
</dbReference>
<comment type="similarity">
    <text evidence="7">Belongs to the dicarboxylate/amino acid:cation symporter (DAACS) (TC 2.A.23) family.</text>
</comment>
<organism evidence="9 10">
    <name type="scientific">Lagenidium giganteum</name>
    <dbReference type="NCBI Taxonomy" id="4803"/>
    <lineage>
        <taxon>Eukaryota</taxon>
        <taxon>Sar</taxon>
        <taxon>Stramenopiles</taxon>
        <taxon>Oomycota</taxon>
        <taxon>Peronosporomycetes</taxon>
        <taxon>Pythiales</taxon>
        <taxon>Pythiaceae</taxon>
    </lineage>
</organism>
<dbReference type="InterPro" id="IPR036458">
    <property type="entry name" value="Na:dicarbo_symporter_sf"/>
</dbReference>
<dbReference type="PRINTS" id="PR00173">
    <property type="entry name" value="EDTRNSPORT"/>
</dbReference>
<keyword evidence="3" id="KW-1003">Cell membrane</keyword>
<feature type="region of interest" description="Disordered" evidence="8">
    <location>
        <begin position="20"/>
        <end position="70"/>
    </location>
</feature>
<dbReference type="Gene3D" id="1.10.3860.10">
    <property type="entry name" value="Sodium:dicarboxylate symporter"/>
    <property type="match status" value="1"/>
</dbReference>
<feature type="transmembrane region" description="Helical" evidence="7">
    <location>
        <begin position="144"/>
        <end position="163"/>
    </location>
</feature>
<feature type="transmembrane region" description="Helical" evidence="7">
    <location>
        <begin position="336"/>
        <end position="355"/>
    </location>
</feature>
<evidence type="ECO:0000256" key="6">
    <source>
        <dbReference type="ARBA" id="ARBA00023136"/>
    </source>
</evidence>
<evidence type="ECO:0000256" key="1">
    <source>
        <dbReference type="ARBA" id="ARBA00004651"/>
    </source>
</evidence>
<evidence type="ECO:0000313" key="9">
    <source>
        <dbReference type="EMBL" id="DBA00608.1"/>
    </source>
</evidence>
<dbReference type="PANTHER" id="PTHR42865:SF7">
    <property type="entry name" value="PROTON_GLUTAMATE-ASPARTATE SYMPORTER"/>
    <property type="match status" value="1"/>
</dbReference>
<gene>
    <name evidence="9" type="ORF">N0F65_007737</name>
</gene>
<keyword evidence="10" id="KW-1185">Reference proteome</keyword>
<evidence type="ECO:0000256" key="2">
    <source>
        <dbReference type="ARBA" id="ARBA00022448"/>
    </source>
</evidence>
<name>A0AAV2Z0Y4_9STRA</name>
<evidence type="ECO:0000256" key="7">
    <source>
        <dbReference type="RuleBase" id="RU361216"/>
    </source>
</evidence>
<evidence type="ECO:0000256" key="4">
    <source>
        <dbReference type="ARBA" id="ARBA00022692"/>
    </source>
</evidence>
<evidence type="ECO:0000313" key="10">
    <source>
        <dbReference type="Proteomes" id="UP001146120"/>
    </source>
</evidence>
<evidence type="ECO:0000256" key="5">
    <source>
        <dbReference type="ARBA" id="ARBA00022989"/>
    </source>
</evidence>
<reference evidence="9" key="2">
    <citation type="journal article" date="2023" name="Microbiol Resour">
        <title>Decontamination and Annotation of the Draft Genome Sequence of the Oomycete Lagenidium giganteum ARSEF 373.</title>
        <authorList>
            <person name="Morgan W.R."/>
            <person name="Tartar A."/>
        </authorList>
    </citation>
    <scope>NUCLEOTIDE SEQUENCE</scope>
    <source>
        <strain evidence="9">ARSEF 373</strain>
    </source>
</reference>
<dbReference type="GO" id="GO:0015293">
    <property type="term" value="F:symporter activity"/>
    <property type="evidence" value="ECO:0007669"/>
    <property type="project" value="UniProtKB-UniRule"/>
</dbReference>
<feature type="transmembrane region" description="Helical" evidence="7">
    <location>
        <begin position="219"/>
        <end position="240"/>
    </location>
</feature>
<keyword evidence="6 7" id="KW-0472">Membrane</keyword>
<evidence type="ECO:0000256" key="3">
    <source>
        <dbReference type="ARBA" id="ARBA00022475"/>
    </source>
</evidence>
<dbReference type="InterPro" id="IPR001991">
    <property type="entry name" value="Na-dicarboxylate_symporter"/>
</dbReference>
<feature type="transmembrane region" description="Helical" evidence="7">
    <location>
        <begin position="183"/>
        <end position="207"/>
    </location>
</feature>
<evidence type="ECO:0000256" key="8">
    <source>
        <dbReference type="SAM" id="MobiDB-lite"/>
    </source>
</evidence>
<dbReference type="AlphaFoldDB" id="A0AAV2Z0Y4"/>
<feature type="transmembrane region" description="Helical" evidence="7">
    <location>
        <begin position="453"/>
        <end position="473"/>
    </location>
</feature>
<sequence length="619" mass="66420">MAKNNNGDGFILYNLNLDTGADHESRSSIPSQYSALSAGPSASQYSAGGSSAARQASARGARPAPPPQSAVLRTNFTTQAATQHTNFTSDNFSGDPESPAHNYRDYNTPLSGTVPGHDTDLARQFREVAILQQQQKQAAPSSTFTLIAIIISIIVGAFAGFALHHFGVDQTVIKWIRMPGDMYIRALQCVVVPLVFVNLAVSVADIVHLGQSKMIGYRVAAFFLSITVIAVIEGVGMGYLSSVVLNLSSTAKPSNKQAVFAIECSNGKFLQELSDGLVTCSASSANSSAQFVVNDMNNALMKNTVATSGGSLTVNLINLLHLVVPDNIMNAFVQNIQLSLVAFAIPCGAVLAKSFHGPIHLNPLLEFLREVNDTMLIMTNHVIRFTPLAVLSLLAGSFGENLDTLVSVSPIRMTLSVTALYFFAIIVHMLIVLPLIFVAITHSNPYAYMRHMIPAYVYSLGCSSSIATLPVSLNCVERTNQITDSVMYFVMSAGCSLNMNGTAIYLPMMVFFIVEISGLSGVFEVKHFVVLVLASLLGAFAASPVPAGSLLMVTTVWKITLPEYDMPEIYAFLVAADVILDRLVTCANINGDAMICRMVAEQVNEHITKIAQQPAPAHV</sequence>
<comment type="caution">
    <text evidence="9">The sequence shown here is derived from an EMBL/GenBank/DDBJ whole genome shotgun (WGS) entry which is preliminary data.</text>
</comment>